<evidence type="ECO:0000256" key="1">
    <source>
        <dbReference type="SAM" id="Coils"/>
    </source>
</evidence>
<dbReference type="GeneID" id="78391701"/>
<dbReference type="EMBL" id="CP027228">
    <property type="protein sequence ID" value="AVM48316.1"/>
    <property type="molecule type" value="Genomic_DNA"/>
</dbReference>
<dbReference type="RefSeq" id="WP_106057389.1">
    <property type="nucleotide sequence ID" value="NZ_CP027228.1"/>
</dbReference>
<reference evidence="3" key="1">
    <citation type="submission" date="2018-02" db="EMBL/GenBank/DDBJ databases">
        <authorList>
            <person name="Holder M.E."/>
            <person name="Ajami N.J."/>
            <person name="Petrosino J.F."/>
        </authorList>
    </citation>
    <scope>NUCLEOTIDE SEQUENCE [LARGE SCALE GENOMIC DNA]</scope>
    <source>
        <strain evidence="3">CCUG 47132</strain>
    </source>
</reference>
<gene>
    <name evidence="2" type="ORF">C5Q96_05430</name>
</gene>
<evidence type="ECO:0000313" key="3">
    <source>
        <dbReference type="Proteomes" id="UP000237883"/>
    </source>
</evidence>
<accession>A0A2S0L4X9</accession>
<dbReference type="KEGG" id="mdv:C5Q96_05430"/>
<keyword evidence="3" id="KW-1185">Reference proteome</keyword>
<dbReference type="OrthoDB" id="9859165at2"/>
<evidence type="ECO:0000313" key="2">
    <source>
        <dbReference type="EMBL" id="AVM48316.1"/>
    </source>
</evidence>
<proteinExistence type="predicted"/>
<dbReference type="Proteomes" id="UP000237883">
    <property type="component" value="Chromosome"/>
</dbReference>
<feature type="coiled-coil region" evidence="1">
    <location>
        <begin position="6"/>
        <end position="36"/>
    </location>
</feature>
<keyword evidence="1" id="KW-0175">Coiled coil</keyword>
<organism evidence="2 3">
    <name type="scientific">Mogibacterium diversum</name>
    <dbReference type="NCBI Taxonomy" id="114527"/>
    <lineage>
        <taxon>Bacteria</taxon>
        <taxon>Bacillati</taxon>
        <taxon>Bacillota</taxon>
        <taxon>Clostridia</taxon>
        <taxon>Peptostreptococcales</taxon>
        <taxon>Anaerovoracaceae</taxon>
        <taxon>Mogibacterium</taxon>
    </lineage>
</organism>
<dbReference type="AlphaFoldDB" id="A0A2S0L4X9"/>
<feature type="coiled-coil region" evidence="1">
    <location>
        <begin position="64"/>
        <end position="102"/>
    </location>
</feature>
<name>A0A2S0L4X9_9FIRM</name>
<sequence>MSVDDRSELLNARKKLEEQIEELEAAEKKIKDNEDCFYETHRNIGVLEEQREKYSYDKEMVNLLDEANLSMRDSERLFENLIAEIKESKTKSRNKLEAINDDLRYK</sequence>
<protein>
    <submittedName>
        <fullName evidence="2">Uncharacterized protein</fullName>
    </submittedName>
</protein>